<keyword evidence="12" id="KW-1185">Reference proteome</keyword>
<evidence type="ECO:0000313" key="12">
    <source>
        <dbReference type="Proteomes" id="UP000778523"/>
    </source>
</evidence>
<feature type="signal peptide" evidence="10">
    <location>
        <begin position="1"/>
        <end position="21"/>
    </location>
</feature>
<protein>
    <recommendedName>
        <fullName evidence="8 9">Cell division protein FtsL</fullName>
    </recommendedName>
</protein>
<evidence type="ECO:0000256" key="4">
    <source>
        <dbReference type="ARBA" id="ARBA00022692"/>
    </source>
</evidence>
<evidence type="ECO:0000256" key="6">
    <source>
        <dbReference type="ARBA" id="ARBA00023136"/>
    </source>
</evidence>
<comment type="subunit">
    <text evidence="8">Part of a complex composed of FtsB, FtsL and FtsQ.</text>
</comment>
<dbReference type="InterPro" id="IPR011922">
    <property type="entry name" value="Cell_div_FtsL"/>
</dbReference>
<dbReference type="GO" id="GO:0051301">
    <property type="term" value="P:cell division"/>
    <property type="evidence" value="ECO:0007669"/>
    <property type="project" value="UniProtKB-KW"/>
</dbReference>
<dbReference type="PANTHER" id="PTHR37479:SF1">
    <property type="entry name" value="CELL DIVISION PROTEIN FTSL"/>
    <property type="match status" value="1"/>
</dbReference>
<evidence type="ECO:0000256" key="3">
    <source>
        <dbReference type="ARBA" id="ARBA00022618"/>
    </source>
</evidence>
<dbReference type="EMBL" id="JABCSC020000004">
    <property type="protein sequence ID" value="NSL56422.1"/>
    <property type="molecule type" value="Genomic_DNA"/>
</dbReference>
<comment type="similarity">
    <text evidence="8">Belongs to the FtsL family.</text>
</comment>
<name>A0ABX2IJE7_9RHOO</name>
<proteinExistence type="inferred from homology"/>
<dbReference type="PANTHER" id="PTHR37479">
    <property type="entry name" value="CELL DIVISION PROTEIN FTSL"/>
    <property type="match status" value="1"/>
</dbReference>
<evidence type="ECO:0000256" key="8">
    <source>
        <dbReference type="HAMAP-Rule" id="MF_00910"/>
    </source>
</evidence>
<feature type="chain" id="PRO_5045067701" description="Cell division protein FtsL" evidence="10">
    <location>
        <begin position="22"/>
        <end position="92"/>
    </location>
</feature>
<evidence type="ECO:0000256" key="9">
    <source>
        <dbReference type="NCBIfam" id="TIGR02209"/>
    </source>
</evidence>
<dbReference type="Pfam" id="PF04999">
    <property type="entry name" value="FtsL"/>
    <property type="match status" value="1"/>
</dbReference>
<sequence>MIRFTAFLMIAVVASSLGVVASQHSSRKLVTAIEREQVRTHNLEVEWTQLDIEQQAVAALPTVERFARSTLRMQAPVRDAEITLDPAGGGRG</sequence>
<gene>
    <name evidence="8 11" type="primary">ftsL</name>
    <name evidence="11" type="ORF">HJ583_015420</name>
</gene>
<keyword evidence="7 8" id="KW-0131">Cell cycle</keyword>
<keyword evidence="5 8" id="KW-1133">Transmembrane helix</keyword>
<comment type="caution">
    <text evidence="11">The sequence shown here is derived from an EMBL/GenBank/DDBJ whole genome shotgun (WGS) entry which is preliminary data.</text>
</comment>
<dbReference type="NCBIfam" id="TIGR02209">
    <property type="entry name" value="ftsL_broad"/>
    <property type="match status" value="1"/>
</dbReference>
<reference evidence="11 12" key="1">
    <citation type="submission" date="2020-06" db="EMBL/GenBank/DDBJ databases">
        <title>Draft genome of Uliginosibacterium sp. IMCC34675.</title>
        <authorList>
            <person name="Song J."/>
        </authorList>
    </citation>
    <scope>NUCLEOTIDE SEQUENCE [LARGE SCALE GENOMIC DNA]</scope>
    <source>
        <strain evidence="11 12">IMCC34675</strain>
    </source>
</reference>
<keyword evidence="3 8" id="KW-0132">Cell division</keyword>
<comment type="function">
    <text evidence="8">Essential cell division protein. May link together the upstream cell division proteins, which are predominantly cytoplasmic, with the downstream cell division proteins, which are predominantly periplasmic.</text>
</comment>
<comment type="subcellular location">
    <subcellularLocation>
        <location evidence="8">Cell inner membrane</location>
        <topology evidence="8">Single-pass type II membrane protein</topology>
    </subcellularLocation>
    <subcellularLocation>
        <location evidence="1">Cell membrane</location>
        <topology evidence="1">Single-pass type II membrane protein</topology>
    </subcellularLocation>
    <text evidence="8">Localizes to the division septum where it forms a ring structure.</text>
</comment>
<evidence type="ECO:0000256" key="10">
    <source>
        <dbReference type="SAM" id="SignalP"/>
    </source>
</evidence>
<accession>A0ABX2IJE7</accession>
<evidence type="ECO:0000256" key="2">
    <source>
        <dbReference type="ARBA" id="ARBA00022475"/>
    </source>
</evidence>
<evidence type="ECO:0000256" key="1">
    <source>
        <dbReference type="ARBA" id="ARBA00004401"/>
    </source>
</evidence>
<dbReference type="Proteomes" id="UP000778523">
    <property type="component" value="Unassembled WGS sequence"/>
</dbReference>
<keyword evidence="2 8" id="KW-1003">Cell membrane</keyword>
<keyword evidence="6 8" id="KW-0472">Membrane</keyword>
<dbReference type="HAMAP" id="MF_00910">
    <property type="entry name" value="FtsL"/>
    <property type="match status" value="1"/>
</dbReference>
<organism evidence="11 12">
    <name type="scientific">Uliginosibacterium aquaticum</name>
    <dbReference type="NCBI Taxonomy" id="2731212"/>
    <lineage>
        <taxon>Bacteria</taxon>
        <taxon>Pseudomonadati</taxon>
        <taxon>Pseudomonadota</taxon>
        <taxon>Betaproteobacteria</taxon>
        <taxon>Rhodocyclales</taxon>
        <taxon>Zoogloeaceae</taxon>
        <taxon>Uliginosibacterium</taxon>
    </lineage>
</organism>
<dbReference type="RefSeq" id="WP_170022758.1">
    <property type="nucleotide sequence ID" value="NZ_JABCSC020000004.1"/>
</dbReference>
<evidence type="ECO:0000313" key="11">
    <source>
        <dbReference type="EMBL" id="NSL56422.1"/>
    </source>
</evidence>
<keyword evidence="4 8" id="KW-0812">Transmembrane</keyword>
<keyword evidence="10" id="KW-0732">Signal</keyword>
<evidence type="ECO:0000256" key="7">
    <source>
        <dbReference type="ARBA" id="ARBA00023306"/>
    </source>
</evidence>
<keyword evidence="8" id="KW-0997">Cell inner membrane</keyword>
<evidence type="ECO:0000256" key="5">
    <source>
        <dbReference type="ARBA" id="ARBA00022989"/>
    </source>
</evidence>